<organism evidence="2 3">
    <name type="scientific">Syphacia muris</name>
    <dbReference type="NCBI Taxonomy" id="451379"/>
    <lineage>
        <taxon>Eukaryota</taxon>
        <taxon>Metazoa</taxon>
        <taxon>Ecdysozoa</taxon>
        <taxon>Nematoda</taxon>
        <taxon>Chromadorea</taxon>
        <taxon>Rhabditida</taxon>
        <taxon>Spirurina</taxon>
        <taxon>Oxyuridomorpha</taxon>
        <taxon>Oxyuroidea</taxon>
        <taxon>Oxyuridae</taxon>
        <taxon>Syphacia</taxon>
    </lineage>
</organism>
<feature type="domain" description="KANSL3 helical" evidence="1">
    <location>
        <begin position="2"/>
        <end position="69"/>
    </location>
</feature>
<dbReference type="InterPro" id="IPR056519">
    <property type="entry name" value="KANSL3_1st"/>
</dbReference>
<evidence type="ECO:0000313" key="3">
    <source>
        <dbReference type="WBParaSite" id="SMUV_0001073601-mRNA-1"/>
    </source>
</evidence>
<dbReference type="WBParaSite" id="SMUV_0001073601-mRNA-1">
    <property type="protein sequence ID" value="SMUV_0001073601-mRNA-1"/>
    <property type="gene ID" value="SMUV_0001073601"/>
</dbReference>
<proteinExistence type="predicted"/>
<dbReference type="Pfam" id="PF23154">
    <property type="entry name" value="KANSL3_1st"/>
    <property type="match status" value="1"/>
</dbReference>
<dbReference type="PANTHER" id="PTHR13136">
    <property type="entry name" value="TESTIS DEVELOPMENT PROTEIN PRTD"/>
    <property type="match status" value="1"/>
</dbReference>
<keyword evidence="2" id="KW-1185">Reference proteome</keyword>
<evidence type="ECO:0000313" key="2">
    <source>
        <dbReference type="Proteomes" id="UP000046393"/>
    </source>
</evidence>
<sequence length="352" mass="39727">RRANAQWAHKVLLRQLPVPILATYINLLRYCKSVARYLVDILLKEQQNDDSITMANRLITSFMNNKILDPQTTPIAKTLGKRHLDCICLLAVDPYFAHLEYTPRIKAHEYLFKVLFPSSFGRVEQLRACLPSSVEFSAAEVVEYLVDIVSKRLKELMKKYPSKKVVLAGWGTSCFINHEVVQSVPNVHAILDFAFPLKTIDGMRGDADDTILLTYCPTLFVVGEQAIDCDTLEVQKLASKMKAFSGVVVVGAANSNLQMSPLHSSIERFTQKTVHRALIDDVIDFLEKVCAKNIPDSSLRPFPVVETSNADLSVMRGSTTSSRYIPKSRRQLDSVGRLEPGKKRFCSRERFF</sequence>
<dbReference type="STRING" id="451379.A0A0N5B0D5"/>
<name>A0A0N5B0D5_9BILA</name>
<dbReference type="GO" id="GO:0044545">
    <property type="term" value="C:NSL complex"/>
    <property type="evidence" value="ECO:0007669"/>
    <property type="project" value="TreeGrafter"/>
</dbReference>
<accession>A0A0N5B0D5</accession>
<protein>
    <submittedName>
        <fullName evidence="3">DUF4470 domain-containing protein</fullName>
    </submittedName>
</protein>
<dbReference type="Proteomes" id="UP000046393">
    <property type="component" value="Unplaced"/>
</dbReference>
<dbReference type="GO" id="GO:0045944">
    <property type="term" value="P:positive regulation of transcription by RNA polymerase II"/>
    <property type="evidence" value="ECO:0007669"/>
    <property type="project" value="TreeGrafter"/>
</dbReference>
<dbReference type="InterPro" id="IPR026555">
    <property type="entry name" value="NSL3/Tex30"/>
</dbReference>
<evidence type="ECO:0000259" key="1">
    <source>
        <dbReference type="Pfam" id="PF23154"/>
    </source>
</evidence>
<dbReference type="PANTHER" id="PTHR13136:SF16">
    <property type="entry name" value="KAT8 REGULATORY NSL COMPLEX SUBUNIT 3"/>
    <property type="match status" value="1"/>
</dbReference>
<dbReference type="AlphaFoldDB" id="A0A0N5B0D5"/>
<reference evidence="3" key="1">
    <citation type="submission" date="2017-02" db="UniProtKB">
        <authorList>
            <consortium name="WormBaseParasite"/>
        </authorList>
    </citation>
    <scope>IDENTIFICATION</scope>
</reference>